<evidence type="ECO:0000256" key="2">
    <source>
        <dbReference type="SAM" id="Phobius"/>
    </source>
</evidence>
<evidence type="ECO:0000256" key="1">
    <source>
        <dbReference type="SAM" id="Coils"/>
    </source>
</evidence>
<feature type="coiled-coil region" evidence="1">
    <location>
        <begin position="93"/>
        <end position="120"/>
    </location>
</feature>
<keyword evidence="2" id="KW-0472">Membrane</keyword>
<evidence type="ECO:0000313" key="3">
    <source>
        <dbReference type="EMBL" id="XCP96137.1"/>
    </source>
</evidence>
<dbReference type="AlphaFoldDB" id="A0AAU8NI05"/>
<keyword evidence="1" id="KW-0175">Coiled coil</keyword>
<sequence length="162" mass="18842">MSKYDAVSRKEHNMKIIKNMYQDEVATAKEQRGGVRMDDGTKMILERMDKDSREREARYHNDAKERESRYKAEMIEQDKRWRDEMKEREERILNAIKEGSERTEKKITAIEDEVKQIKSDVSSSVQHTQQLVTANKWGSIGTIAAIVALSITVIIAMIQLKP</sequence>
<proteinExistence type="predicted"/>
<keyword evidence="2" id="KW-0812">Transmembrane</keyword>
<protein>
    <recommendedName>
        <fullName evidence="4">DUF1640 domain-containing protein</fullName>
    </recommendedName>
</protein>
<keyword evidence="2" id="KW-1133">Transmembrane helix</keyword>
<name>A0AAU8NI05_9BACL</name>
<accession>A0AAU8NI05</accession>
<evidence type="ECO:0008006" key="4">
    <source>
        <dbReference type="Google" id="ProtNLM"/>
    </source>
</evidence>
<reference evidence="3" key="1">
    <citation type="submission" date="2024-05" db="EMBL/GenBank/DDBJ databases">
        <title>Draft genome assemblies of 36 bacteria isolated from hibernating arctic ground squirrels.</title>
        <authorList>
            <person name="McKee H."/>
            <person name="Mullen L."/>
            <person name="Drown D.M."/>
            <person name="Duddleston K.N."/>
        </authorList>
    </citation>
    <scope>NUCLEOTIDE SEQUENCE</scope>
    <source>
        <strain evidence="3">AN1007</strain>
    </source>
</reference>
<feature type="transmembrane region" description="Helical" evidence="2">
    <location>
        <begin position="137"/>
        <end position="158"/>
    </location>
</feature>
<organism evidence="3">
    <name type="scientific">Paenibacillus sp. AN1007</name>
    <dbReference type="NCBI Taxonomy" id="3151385"/>
    <lineage>
        <taxon>Bacteria</taxon>
        <taxon>Bacillati</taxon>
        <taxon>Bacillota</taxon>
        <taxon>Bacilli</taxon>
        <taxon>Bacillales</taxon>
        <taxon>Paenibacillaceae</taxon>
        <taxon>Paenibacillus</taxon>
    </lineage>
</organism>
<dbReference type="EMBL" id="CP159992">
    <property type="protein sequence ID" value="XCP96137.1"/>
    <property type="molecule type" value="Genomic_DNA"/>
</dbReference>
<gene>
    <name evidence="3" type="ORF">ABXS70_05330</name>
</gene>
<dbReference type="RefSeq" id="WP_366294493.1">
    <property type="nucleotide sequence ID" value="NZ_CP159992.1"/>
</dbReference>